<name>A0A7W7MBY4_9ACTN</name>
<keyword evidence="3" id="KW-1185">Reference proteome</keyword>
<sequence>MPAQSFSVHLDQDDLARRDLAAALGRVPKTGTSDDQGGSAEVAHHGARDTRQAARERSDRARASRAAGASGGRSYVFRRS</sequence>
<evidence type="ECO:0000313" key="3">
    <source>
        <dbReference type="Proteomes" id="UP000546162"/>
    </source>
</evidence>
<proteinExistence type="predicted"/>
<protein>
    <submittedName>
        <fullName evidence="2">Uncharacterized protein</fullName>
    </submittedName>
</protein>
<reference evidence="2 3" key="1">
    <citation type="submission" date="2020-08" db="EMBL/GenBank/DDBJ databases">
        <title>Sequencing the genomes of 1000 actinobacteria strains.</title>
        <authorList>
            <person name="Klenk H.-P."/>
        </authorList>
    </citation>
    <scope>NUCLEOTIDE SEQUENCE [LARGE SCALE GENOMIC DNA]</scope>
    <source>
        <strain evidence="2 3">DSM 45809</strain>
    </source>
</reference>
<gene>
    <name evidence="2" type="ORF">BJY16_008017</name>
</gene>
<dbReference type="EMBL" id="JACHNB010000001">
    <property type="protein sequence ID" value="MBB4744558.1"/>
    <property type="molecule type" value="Genomic_DNA"/>
</dbReference>
<organism evidence="2 3">
    <name type="scientific">Actinoplanes octamycinicus</name>
    <dbReference type="NCBI Taxonomy" id="135948"/>
    <lineage>
        <taxon>Bacteria</taxon>
        <taxon>Bacillati</taxon>
        <taxon>Actinomycetota</taxon>
        <taxon>Actinomycetes</taxon>
        <taxon>Micromonosporales</taxon>
        <taxon>Micromonosporaceae</taxon>
        <taxon>Actinoplanes</taxon>
    </lineage>
</organism>
<accession>A0A7W7MBY4</accession>
<feature type="compositionally biased region" description="Basic and acidic residues" evidence="1">
    <location>
        <begin position="42"/>
        <end position="62"/>
    </location>
</feature>
<feature type="region of interest" description="Disordered" evidence="1">
    <location>
        <begin position="26"/>
        <end position="80"/>
    </location>
</feature>
<evidence type="ECO:0000313" key="2">
    <source>
        <dbReference type="EMBL" id="MBB4744558.1"/>
    </source>
</evidence>
<dbReference type="RefSeq" id="WP_185044703.1">
    <property type="nucleotide sequence ID" value="NZ_BAABFG010000005.1"/>
</dbReference>
<feature type="compositionally biased region" description="Low complexity" evidence="1">
    <location>
        <begin position="64"/>
        <end position="74"/>
    </location>
</feature>
<evidence type="ECO:0000256" key="1">
    <source>
        <dbReference type="SAM" id="MobiDB-lite"/>
    </source>
</evidence>
<comment type="caution">
    <text evidence="2">The sequence shown here is derived from an EMBL/GenBank/DDBJ whole genome shotgun (WGS) entry which is preliminary data.</text>
</comment>
<dbReference type="Proteomes" id="UP000546162">
    <property type="component" value="Unassembled WGS sequence"/>
</dbReference>
<dbReference type="AlphaFoldDB" id="A0A7W7MBY4"/>